<dbReference type="Pfam" id="PF01467">
    <property type="entry name" value="CTP_transf_like"/>
    <property type="match status" value="1"/>
</dbReference>
<feature type="domain" description="PROP1-like PPR" evidence="19">
    <location>
        <begin position="12"/>
        <end position="222"/>
    </location>
</feature>
<evidence type="ECO:0000313" key="20">
    <source>
        <dbReference type="EnsemblPlants" id="cds.evm.model.08.87"/>
    </source>
</evidence>
<organism evidence="20 21">
    <name type="scientific">Cannabis sativa</name>
    <name type="common">Hemp</name>
    <name type="synonym">Marijuana</name>
    <dbReference type="NCBI Taxonomy" id="3483"/>
    <lineage>
        <taxon>Eukaryota</taxon>
        <taxon>Viridiplantae</taxon>
        <taxon>Streptophyta</taxon>
        <taxon>Embryophyta</taxon>
        <taxon>Tracheophyta</taxon>
        <taxon>Spermatophyta</taxon>
        <taxon>Magnoliopsida</taxon>
        <taxon>eudicotyledons</taxon>
        <taxon>Gunneridae</taxon>
        <taxon>Pentapetalae</taxon>
        <taxon>rosids</taxon>
        <taxon>fabids</taxon>
        <taxon>Rosales</taxon>
        <taxon>Cannabaceae</taxon>
        <taxon>Cannabis</taxon>
    </lineage>
</organism>
<dbReference type="PANTHER" id="PTHR13547">
    <property type="match status" value="1"/>
</dbReference>
<evidence type="ECO:0000256" key="5">
    <source>
        <dbReference type="ARBA" id="ARBA00012179"/>
    </source>
</evidence>
<keyword evidence="11" id="KW-0862">Zinc</keyword>
<evidence type="ECO:0000256" key="16">
    <source>
        <dbReference type="PROSITE-ProRule" id="PRU00708"/>
    </source>
</evidence>
<keyword evidence="6" id="KW-0819">tRNA processing</keyword>
<dbReference type="InterPro" id="IPR014729">
    <property type="entry name" value="Rossmann-like_a/b/a_fold"/>
</dbReference>
<feature type="repeat" description="PPR" evidence="16">
    <location>
        <begin position="135"/>
        <end position="169"/>
    </location>
</feature>
<dbReference type="AlphaFoldDB" id="A0A803QCM4"/>
<dbReference type="FunFam" id="3.40.50.11980:FF:000002">
    <property type="entry name" value="Proteinaceous RNase P 2"/>
    <property type="match status" value="1"/>
</dbReference>
<accession>A0A803QCM4</accession>
<evidence type="ECO:0000256" key="9">
    <source>
        <dbReference type="ARBA" id="ARBA00022737"/>
    </source>
</evidence>
<evidence type="ECO:0000256" key="14">
    <source>
        <dbReference type="ARBA" id="ARBA00023128"/>
    </source>
</evidence>
<dbReference type="InterPro" id="IPR031595">
    <property type="entry name" value="PRORP_C"/>
</dbReference>
<dbReference type="CDD" id="cd18671">
    <property type="entry name" value="PIN_PRORP-Zc3h12a-like"/>
    <property type="match status" value="1"/>
</dbReference>
<keyword evidence="8" id="KW-0479">Metal-binding</keyword>
<dbReference type="InterPro" id="IPR011990">
    <property type="entry name" value="TPR-like_helical_dom_sf"/>
</dbReference>
<evidence type="ECO:0000256" key="2">
    <source>
        <dbReference type="ARBA" id="ARBA00001946"/>
    </source>
</evidence>
<evidence type="ECO:0000256" key="10">
    <source>
        <dbReference type="ARBA" id="ARBA00022801"/>
    </source>
</evidence>
<comment type="subcellular location">
    <subcellularLocation>
        <location evidence="3">Mitochondrion</location>
    </subcellularLocation>
</comment>
<dbReference type="GO" id="GO:0001682">
    <property type="term" value="P:tRNA 5'-leader removal"/>
    <property type="evidence" value="ECO:0007669"/>
    <property type="project" value="TreeGrafter"/>
</dbReference>
<name>A0A803QCM4_CANSA</name>
<dbReference type="EMBL" id="UZAU01000679">
    <property type="status" value="NOT_ANNOTATED_CDS"/>
    <property type="molecule type" value="Genomic_DNA"/>
</dbReference>
<reference evidence="20" key="2">
    <citation type="submission" date="2021-03" db="UniProtKB">
        <authorList>
            <consortium name="EnsemblPlants"/>
        </authorList>
    </citation>
    <scope>IDENTIFICATION</scope>
</reference>
<keyword evidence="15" id="KW-0464">Manganese</keyword>
<dbReference type="InterPro" id="IPR002885">
    <property type="entry name" value="PPR_rpt"/>
</dbReference>
<dbReference type="OMA" id="CIDINPV"/>
<evidence type="ECO:0000256" key="11">
    <source>
        <dbReference type="ARBA" id="ARBA00022833"/>
    </source>
</evidence>
<dbReference type="Gramene" id="evm.model.08.87">
    <property type="protein sequence ID" value="cds.evm.model.08.87"/>
    <property type="gene ID" value="evm.TU.08.87"/>
</dbReference>
<proteinExistence type="inferred from homology"/>
<dbReference type="GO" id="GO:0046872">
    <property type="term" value="F:metal ion binding"/>
    <property type="evidence" value="ECO:0007669"/>
    <property type="project" value="UniProtKB-KW"/>
</dbReference>
<evidence type="ECO:0000256" key="13">
    <source>
        <dbReference type="ARBA" id="ARBA00022946"/>
    </source>
</evidence>
<evidence type="ECO:0000259" key="19">
    <source>
        <dbReference type="Pfam" id="PF17177"/>
    </source>
</evidence>
<dbReference type="GO" id="GO:0004526">
    <property type="term" value="F:ribonuclease P activity"/>
    <property type="evidence" value="ECO:0007669"/>
    <property type="project" value="UniProtKB-EC"/>
</dbReference>
<evidence type="ECO:0000256" key="15">
    <source>
        <dbReference type="ARBA" id="ARBA00023211"/>
    </source>
</evidence>
<keyword evidence="9" id="KW-0677">Repeat</keyword>
<feature type="repeat" description="PPR" evidence="16">
    <location>
        <begin position="100"/>
        <end position="134"/>
    </location>
</feature>
<keyword evidence="12" id="KW-0460">Magnesium</keyword>
<keyword evidence="14" id="KW-0496">Mitochondrion</keyword>
<dbReference type="Proteomes" id="UP000596661">
    <property type="component" value="Chromosome 8"/>
</dbReference>
<feature type="domain" description="Cytidyltransferase-like" evidence="17">
    <location>
        <begin position="508"/>
        <end position="658"/>
    </location>
</feature>
<dbReference type="GO" id="GO:0005739">
    <property type="term" value="C:mitochondrion"/>
    <property type="evidence" value="ECO:0007669"/>
    <property type="project" value="UniProtKB-SubCell"/>
</dbReference>
<evidence type="ECO:0000256" key="12">
    <source>
        <dbReference type="ARBA" id="ARBA00022842"/>
    </source>
</evidence>
<dbReference type="InterPro" id="IPR033443">
    <property type="entry name" value="PROP1-like_PPR_dom"/>
</dbReference>
<evidence type="ECO:0000256" key="3">
    <source>
        <dbReference type="ARBA" id="ARBA00004173"/>
    </source>
</evidence>
<dbReference type="Pfam" id="PF17177">
    <property type="entry name" value="PPR_long"/>
    <property type="match status" value="1"/>
</dbReference>
<dbReference type="EnsemblPlants" id="evm.model.08.87">
    <property type="protein sequence ID" value="cds.evm.model.08.87"/>
    <property type="gene ID" value="evm.TU.08.87"/>
</dbReference>
<dbReference type="PROSITE" id="PS51375">
    <property type="entry name" value="PPR"/>
    <property type="match status" value="2"/>
</dbReference>
<dbReference type="FunFam" id="1.25.40.10:FF:000339">
    <property type="entry name" value="Proteinaceous RNase P 1, chloroplastic/mitochondrial"/>
    <property type="match status" value="1"/>
</dbReference>
<sequence>MASAPVSNRATKKARRESPEGLLKHKFDMCSKHGDVAEALRLYDEARINGVQLNLHHYNVLLYLCSSVELSSEEMVSSDLVLKRGFEVFEQMVMDKVAPNEATITSAARLAAAAEDPERAFELVKQMKSFGIPPKLRSYGPALFGFCKKGEAERAYDVDSHMAESGVVPEESELSALLKLSSDSKKGDKVYEMLHRLRTTIRQVSESTAEVIEDWFVSEEAGKVGIVDWDVNNVKEGVRSGGGGWHGQGWLGIGNWRVVRTRMNEDGVCQSCNEKLVCIDIDPRETENFAASLTSLACGREVKADFLRFQEWLKRHGPFDAVIDAANVGLINQHTFNFFQLKSVVHQLQQISPSKKLPLIILHTSRVNGGPAQDPRNKKLIEMWKKAGALYATPSGSNDDWYWLYAAVSCNCLLVTNDEMRDHLFQLLGTSFFPRWKEKHQARLSVSSRGPQLHMPPPYSNVIQESEDGRWHVPTMTDFLDIQLPLIKLGLHLIDNDPKGKTYVVLVATGSFNPPTYMHLRLFELARDALNSEGFCVIGGYMSPVNDAYNKRGLISAEHRIQLCELACKSSDFVMVDSWEAKQSSYQRTLTVLSRVKSGFSMLQLNPKESLKVMIVCGSDLLQSFATPGVWIPEQVRAICSEYGVVCIRREGQDVEKIISDNQILKENRAWDVVGQLDIFRANHMSDHLSFYSKHFNQTNF</sequence>
<evidence type="ECO:0000259" key="18">
    <source>
        <dbReference type="Pfam" id="PF16953"/>
    </source>
</evidence>
<comment type="similarity">
    <text evidence="4">Belongs to the PPR family. P subfamily.</text>
</comment>
<dbReference type="Pfam" id="PF16953">
    <property type="entry name" value="PRORP"/>
    <property type="match status" value="1"/>
</dbReference>
<comment type="catalytic activity">
    <reaction evidence="1">
        <text>Endonucleolytic cleavage of RNA, removing 5'-extranucleotides from tRNA precursor.</text>
        <dbReference type="EC" id="3.1.26.5"/>
    </reaction>
</comment>
<keyword evidence="10" id="KW-0378">Hydrolase</keyword>
<evidence type="ECO:0000256" key="1">
    <source>
        <dbReference type="ARBA" id="ARBA00000928"/>
    </source>
</evidence>
<feature type="domain" description="PRORP" evidence="18">
    <location>
        <begin position="263"/>
        <end position="478"/>
    </location>
</feature>
<dbReference type="Gene3D" id="1.25.40.10">
    <property type="entry name" value="Tetratricopeptide repeat domain"/>
    <property type="match status" value="1"/>
</dbReference>
<dbReference type="Gene3D" id="3.40.50.620">
    <property type="entry name" value="HUPs"/>
    <property type="match status" value="1"/>
</dbReference>
<keyword evidence="13" id="KW-0809">Transit peptide</keyword>
<dbReference type="EC" id="3.1.26.5" evidence="5"/>
<evidence type="ECO:0000256" key="7">
    <source>
        <dbReference type="ARBA" id="ARBA00022722"/>
    </source>
</evidence>
<evidence type="ECO:0000256" key="4">
    <source>
        <dbReference type="ARBA" id="ARBA00007626"/>
    </source>
</evidence>
<evidence type="ECO:0000256" key="8">
    <source>
        <dbReference type="ARBA" id="ARBA00022723"/>
    </source>
</evidence>
<comment type="cofactor">
    <cofactor evidence="2">
        <name>Mg(2+)</name>
        <dbReference type="ChEBI" id="CHEBI:18420"/>
    </cofactor>
</comment>
<evidence type="ECO:0000259" key="17">
    <source>
        <dbReference type="Pfam" id="PF01467"/>
    </source>
</evidence>
<dbReference type="SUPFAM" id="SSF52374">
    <property type="entry name" value="Nucleotidylyl transferase"/>
    <property type="match status" value="1"/>
</dbReference>
<reference evidence="20" key="1">
    <citation type="submission" date="2018-11" db="EMBL/GenBank/DDBJ databases">
        <authorList>
            <person name="Grassa J C."/>
        </authorList>
    </citation>
    <scope>NUCLEOTIDE SEQUENCE [LARGE SCALE GENOMIC DNA]</scope>
</reference>
<protein>
    <recommendedName>
        <fullName evidence="5">ribonuclease P</fullName>
        <ecNumber evidence="5">3.1.26.5</ecNumber>
    </recommendedName>
</protein>
<dbReference type="Gene3D" id="3.40.50.11980">
    <property type="match status" value="1"/>
</dbReference>
<dbReference type="PANTHER" id="PTHR13547:SF1">
    <property type="entry name" value="MITOCHONDRIAL RIBONUCLEASE P CATALYTIC SUBUNIT"/>
    <property type="match status" value="1"/>
</dbReference>
<keyword evidence="21" id="KW-1185">Reference proteome</keyword>
<evidence type="ECO:0000313" key="21">
    <source>
        <dbReference type="Proteomes" id="UP000596661"/>
    </source>
</evidence>
<keyword evidence="7" id="KW-0540">Nuclease</keyword>
<dbReference type="InterPro" id="IPR004821">
    <property type="entry name" value="Cyt_trans-like"/>
</dbReference>
<evidence type="ECO:0000256" key="6">
    <source>
        <dbReference type="ARBA" id="ARBA00022694"/>
    </source>
</evidence>